<name>A0A4C1W8L6_EUMVA</name>
<gene>
    <name evidence="1" type="ORF">EVAR_28065_1</name>
</gene>
<evidence type="ECO:0000313" key="2">
    <source>
        <dbReference type="Proteomes" id="UP000299102"/>
    </source>
</evidence>
<evidence type="ECO:0000313" key="1">
    <source>
        <dbReference type="EMBL" id="GBP46485.1"/>
    </source>
</evidence>
<dbReference type="AlphaFoldDB" id="A0A4C1W8L6"/>
<accession>A0A4C1W8L6</accession>
<reference evidence="1 2" key="1">
    <citation type="journal article" date="2019" name="Commun. Biol.">
        <title>The bagworm genome reveals a unique fibroin gene that provides high tensile strength.</title>
        <authorList>
            <person name="Kono N."/>
            <person name="Nakamura H."/>
            <person name="Ohtoshi R."/>
            <person name="Tomita M."/>
            <person name="Numata K."/>
            <person name="Arakawa K."/>
        </authorList>
    </citation>
    <scope>NUCLEOTIDE SEQUENCE [LARGE SCALE GENOMIC DNA]</scope>
</reference>
<dbReference type="EMBL" id="BGZK01000484">
    <property type="protein sequence ID" value="GBP46485.1"/>
    <property type="molecule type" value="Genomic_DNA"/>
</dbReference>
<sequence>MLTRIRNDNRDRNREVWMTKLTSDIETLPLFPHGIFDRKAKRSHRALFVTEPPGKWKSVVSSGRRPPRSPLTAIIGLISPSGRPSFVSRLCVHLDFNSRFLELIPKTHLNTEAGQSDFGRLFQYDSKLLHFSISKPLKLNEMRYEG</sequence>
<dbReference type="Proteomes" id="UP000299102">
    <property type="component" value="Unassembled WGS sequence"/>
</dbReference>
<comment type="caution">
    <text evidence="1">The sequence shown here is derived from an EMBL/GenBank/DDBJ whole genome shotgun (WGS) entry which is preliminary data.</text>
</comment>
<keyword evidence="2" id="KW-1185">Reference proteome</keyword>
<protein>
    <submittedName>
        <fullName evidence="1">Uncharacterized protein</fullName>
    </submittedName>
</protein>
<organism evidence="1 2">
    <name type="scientific">Eumeta variegata</name>
    <name type="common">Bagworm moth</name>
    <name type="synonym">Eumeta japonica</name>
    <dbReference type="NCBI Taxonomy" id="151549"/>
    <lineage>
        <taxon>Eukaryota</taxon>
        <taxon>Metazoa</taxon>
        <taxon>Ecdysozoa</taxon>
        <taxon>Arthropoda</taxon>
        <taxon>Hexapoda</taxon>
        <taxon>Insecta</taxon>
        <taxon>Pterygota</taxon>
        <taxon>Neoptera</taxon>
        <taxon>Endopterygota</taxon>
        <taxon>Lepidoptera</taxon>
        <taxon>Glossata</taxon>
        <taxon>Ditrysia</taxon>
        <taxon>Tineoidea</taxon>
        <taxon>Psychidae</taxon>
        <taxon>Oiketicinae</taxon>
        <taxon>Eumeta</taxon>
    </lineage>
</organism>
<proteinExistence type="predicted"/>